<dbReference type="RefSeq" id="WP_078706917.1">
    <property type="nucleotide sequence ID" value="NZ_FUXL01000002.1"/>
</dbReference>
<feature type="domain" description="Abortive phage infection protein C-terminal" evidence="1">
    <location>
        <begin position="49"/>
        <end position="198"/>
    </location>
</feature>
<dbReference type="STRING" id="1365950.SAMN05428963_102232"/>
<evidence type="ECO:0000259" key="1">
    <source>
        <dbReference type="Pfam" id="PF10592"/>
    </source>
</evidence>
<gene>
    <name evidence="2" type="ORF">SAMN05428963_102232</name>
</gene>
<keyword evidence="3" id="KW-1185">Reference proteome</keyword>
<evidence type="ECO:0000313" key="3">
    <source>
        <dbReference type="Proteomes" id="UP000190135"/>
    </source>
</evidence>
<protein>
    <submittedName>
        <fullName evidence="2">AIPR protein</fullName>
    </submittedName>
</protein>
<dbReference type="InterPro" id="IPR018891">
    <property type="entry name" value="AIPR_C"/>
</dbReference>
<dbReference type="Proteomes" id="UP000190135">
    <property type="component" value="Unassembled WGS sequence"/>
</dbReference>
<organism evidence="2 3">
    <name type="scientific">Consotaella salsifontis</name>
    <dbReference type="NCBI Taxonomy" id="1365950"/>
    <lineage>
        <taxon>Bacteria</taxon>
        <taxon>Pseudomonadati</taxon>
        <taxon>Pseudomonadota</taxon>
        <taxon>Alphaproteobacteria</taxon>
        <taxon>Hyphomicrobiales</taxon>
        <taxon>Aurantimonadaceae</taxon>
        <taxon>Consotaella</taxon>
    </lineage>
</organism>
<sequence length="389" mass="43292">MASNAKQESYALEYRVLRNISAPEDEADGRKVYAGQAPASSLLELEDDDNVREYLVEAKGKQKHTPTLVHQAIRKTLRDHPDQFNILNGGLVIVARGASVDDAKKVVRLDRPSIINGSQTQGELKRFFNDHIKDEAGVDPSVKFELIITADRDLVAEISIARNFQNDVRAISIAGRRGQLDELESALQEQYPDAKLRKSETDLTADGEYVDTEKLIQVIFAILPEEILGKLERLDSTNKVFTYSQKTRCLKLFQGVVDNGPFDVYEAFLGLAPTAWGLYERWKCHQGFKGTRIRSITREDGVIVEVPDGVIFPILAAHAAFVSKHKGQWVMRKPDALADSELIEAAKQAYMEIAGSNPQTMGKSKACYSTLHQITSIFARLAKSSSSRA</sequence>
<reference evidence="2 3" key="1">
    <citation type="submission" date="2017-02" db="EMBL/GenBank/DDBJ databases">
        <authorList>
            <person name="Peterson S.W."/>
        </authorList>
    </citation>
    <scope>NUCLEOTIDE SEQUENCE [LARGE SCALE GENOMIC DNA]</scope>
    <source>
        <strain evidence="2 3">USBA 369</strain>
    </source>
</reference>
<dbReference type="Pfam" id="PF10592">
    <property type="entry name" value="AIPR"/>
    <property type="match status" value="1"/>
</dbReference>
<accession>A0A1T4MQ46</accession>
<dbReference type="EMBL" id="FUXL01000002">
    <property type="protein sequence ID" value="SJZ69093.1"/>
    <property type="molecule type" value="Genomic_DNA"/>
</dbReference>
<dbReference type="OrthoDB" id="9806213at2"/>
<evidence type="ECO:0000313" key="2">
    <source>
        <dbReference type="EMBL" id="SJZ69093.1"/>
    </source>
</evidence>
<name>A0A1T4MQ46_9HYPH</name>
<dbReference type="AlphaFoldDB" id="A0A1T4MQ46"/>
<proteinExistence type="predicted"/>